<dbReference type="InterPro" id="IPR024316">
    <property type="entry name" value="APQ12"/>
</dbReference>
<keyword evidence="2" id="KW-1133">Transmembrane helix</keyword>
<evidence type="ECO:0000313" key="3">
    <source>
        <dbReference type="EMBL" id="RVX75098.1"/>
    </source>
</evidence>
<evidence type="ECO:0000256" key="1">
    <source>
        <dbReference type="SAM" id="MobiDB-lite"/>
    </source>
</evidence>
<dbReference type="EMBL" id="NAJM01000003">
    <property type="protein sequence ID" value="RVX75098.1"/>
    <property type="molecule type" value="Genomic_DNA"/>
</dbReference>
<dbReference type="OrthoDB" id="3559694at2759"/>
<evidence type="ECO:0000313" key="4">
    <source>
        <dbReference type="Proteomes" id="UP000288859"/>
    </source>
</evidence>
<reference evidence="3 4" key="1">
    <citation type="submission" date="2017-03" db="EMBL/GenBank/DDBJ databases">
        <title>Genomes of endolithic fungi from Antarctica.</title>
        <authorList>
            <person name="Coleine C."/>
            <person name="Masonjones S."/>
            <person name="Stajich J.E."/>
        </authorList>
    </citation>
    <scope>NUCLEOTIDE SEQUENCE [LARGE SCALE GENOMIC DNA]</scope>
    <source>
        <strain evidence="3 4">CCFEE 6314</strain>
    </source>
</reference>
<protein>
    <submittedName>
        <fullName evidence="3">Uncharacterized protein</fullName>
    </submittedName>
</protein>
<comment type="caution">
    <text evidence="3">The sequence shown here is derived from an EMBL/GenBank/DDBJ whole genome shotgun (WGS) entry which is preliminary data.</text>
</comment>
<dbReference type="Pfam" id="PF12716">
    <property type="entry name" value="Apq12"/>
    <property type="match status" value="1"/>
</dbReference>
<feature type="transmembrane region" description="Helical" evidence="2">
    <location>
        <begin position="82"/>
        <end position="105"/>
    </location>
</feature>
<proteinExistence type="predicted"/>
<gene>
    <name evidence="3" type="ORF">B0A52_01375</name>
</gene>
<organism evidence="3 4">
    <name type="scientific">Exophiala mesophila</name>
    <name type="common">Black yeast-like fungus</name>
    <dbReference type="NCBI Taxonomy" id="212818"/>
    <lineage>
        <taxon>Eukaryota</taxon>
        <taxon>Fungi</taxon>
        <taxon>Dikarya</taxon>
        <taxon>Ascomycota</taxon>
        <taxon>Pezizomycotina</taxon>
        <taxon>Eurotiomycetes</taxon>
        <taxon>Chaetothyriomycetidae</taxon>
        <taxon>Chaetothyriales</taxon>
        <taxon>Herpotrichiellaceae</taxon>
        <taxon>Exophiala</taxon>
    </lineage>
</organism>
<keyword evidence="2" id="KW-0812">Transmembrane</keyword>
<feature type="region of interest" description="Disordered" evidence="1">
    <location>
        <begin position="159"/>
        <end position="185"/>
    </location>
</feature>
<dbReference type="AlphaFoldDB" id="A0A438NH99"/>
<feature type="transmembrane region" description="Helical" evidence="2">
    <location>
        <begin position="49"/>
        <end position="70"/>
    </location>
</feature>
<name>A0A438NH99_EXOME</name>
<evidence type="ECO:0000256" key="2">
    <source>
        <dbReference type="SAM" id="Phobius"/>
    </source>
</evidence>
<keyword evidence="2" id="KW-0472">Membrane</keyword>
<sequence>MAPQPTSSPSSLPPFISHLTTLYNMYIHPRLPPILQNTIERSTPSLSSLLSSTLSGDFTSLIMTAVVLYFTLRVADYLRRSVMAWIMFLVKIAILLVLVNVALYVNRVGVQKAYDDGVWLARMAWKAGEDVLGNDTSGAWENVVNRVGGFGAGNGGGWNQGARRQQVPLGTGERKRRGGGAGSWI</sequence>
<dbReference type="Proteomes" id="UP000288859">
    <property type="component" value="Unassembled WGS sequence"/>
</dbReference>
<dbReference type="VEuPathDB" id="FungiDB:PV10_04626"/>
<accession>A0A438NH99</accession>